<protein>
    <recommendedName>
        <fullName evidence="4">TIGR03761 family integrating conjugative element protein</fullName>
    </recommendedName>
</protein>
<organism evidence="3">
    <name type="scientific">Pseudomonas syringae pv. actinidiae</name>
    <dbReference type="NCBI Taxonomy" id="103796"/>
    <lineage>
        <taxon>Bacteria</taxon>
        <taxon>Pseudomonadati</taxon>
        <taxon>Pseudomonadota</taxon>
        <taxon>Gammaproteobacteria</taxon>
        <taxon>Pseudomonadales</taxon>
        <taxon>Pseudomonadaceae</taxon>
        <taxon>Pseudomonas</taxon>
        <taxon>Pseudomonas syringae</taxon>
    </lineage>
</organism>
<dbReference type="Pfam" id="PF08900">
    <property type="entry name" value="AcaB"/>
    <property type="match status" value="1"/>
</dbReference>
<accession>A0A2P0QGE7</accession>
<feature type="region of interest" description="Disordered" evidence="2">
    <location>
        <begin position="219"/>
        <end position="259"/>
    </location>
</feature>
<reference evidence="3" key="1">
    <citation type="submission" date="2016-03" db="EMBL/GenBank/DDBJ databases">
        <title>The evolution of Pseudomonas syringae pv. actinidiae in New Zealand.</title>
        <authorList>
            <person name="Taiaroa G."/>
            <person name="Poulter R.T.M."/>
            <person name="Lamont I."/>
            <person name="Stockwell P."/>
            <person name="Butler M.I."/>
        </authorList>
    </citation>
    <scope>NUCLEOTIDE SEQUENCE</scope>
    <source>
        <strain evidence="3">RT849</strain>
    </source>
</reference>
<evidence type="ECO:0008006" key="4">
    <source>
        <dbReference type="Google" id="ProtNLM"/>
    </source>
</evidence>
<evidence type="ECO:0000256" key="2">
    <source>
        <dbReference type="SAM" id="MobiDB-lite"/>
    </source>
</evidence>
<name>A0A2P0QGE7_PSESF</name>
<sequence>MADNFQLNIGSLRSSVNLTLHTHHASRLWFGRQRTEGKPGMIGLSGFANILNRIKRGCEQDDPYSDWFLLLIEEKIESSEQEMTDIDNRLDEVMASLPAMLSIGQNLSVQPVTLPLFLSTPLAFKAVYLLTAYDELVRRILLASHVGLIDNHAKGQWLDEGAAILRRLFGLSQRYKFSGASRGDFAAKNARSELARGMYAPFGEIPQDILEGTRKSKFAPALSTGPASTFNEDDQDEGEDFISMDTAPATPLPRTEPEE</sequence>
<keyword evidence="1" id="KW-0175">Coiled coil</keyword>
<dbReference type="NCBIfam" id="TIGR03761">
    <property type="entry name" value="ICE_PFL4669"/>
    <property type="match status" value="1"/>
</dbReference>
<dbReference type="AlphaFoldDB" id="A0A2P0QGE7"/>
<dbReference type="RefSeq" id="WP_074322668.1">
    <property type="nucleotide sequence ID" value="NZ_CP017009.1"/>
</dbReference>
<evidence type="ECO:0000256" key="1">
    <source>
        <dbReference type="SAM" id="Coils"/>
    </source>
</evidence>
<dbReference type="EMBL" id="KX009065">
    <property type="protein sequence ID" value="ARO45437.1"/>
    <property type="molecule type" value="Genomic_DNA"/>
</dbReference>
<feature type="coiled-coil region" evidence="1">
    <location>
        <begin position="69"/>
        <end position="96"/>
    </location>
</feature>
<dbReference type="InterPro" id="IPR014996">
    <property type="entry name" value="AcaB"/>
</dbReference>
<evidence type="ECO:0000313" key="3">
    <source>
        <dbReference type="EMBL" id="ARO45437.1"/>
    </source>
</evidence>
<proteinExistence type="predicted"/>
<feature type="compositionally biased region" description="Acidic residues" evidence="2">
    <location>
        <begin position="231"/>
        <end position="242"/>
    </location>
</feature>